<comment type="caution">
    <text evidence="3">The sequence shown here is derived from an EMBL/GenBank/DDBJ whole genome shotgun (WGS) entry which is preliminary data.</text>
</comment>
<accession>A0ABQ6PFL4</accession>
<name>A0ABQ6PFL4_9GAMM</name>
<sequence length="355" mass="41848">MIAIYLDWLKQTRKHWSHNDSYWDFRSKLAKTNNFLLVQLQYQINTTEYSFSPGKAIIKTTGDITTLYDAKDSLVLKYIAENIKNNYTFNKYILSNKGNGGVSRAVKTINRLIKTHKYIYRTDVKKFYESINHEILISKLPKYTSNIMSRLIIKHLDTPQWFCGEYNTMKQGISKSSPLSPVLGCIYLDELDQAMSEMIDIKYLRYADDWIILAKTKHKLRKAVKKSKQMLSKLKLKEHPDKLTIETISFDTKQKFDSNNKLNSKPFAFLGVEFDYNGAKDIKKQTKRNFFVKISRLYECIQQLAKAKAYLNKENAKGKRLYDYINLFELEVIKKFTRSLIGFRRYIFHILKYAN</sequence>
<dbReference type="PANTHER" id="PTHR34047:SF8">
    <property type="entry name" value="PROTEIN YKFC"/>
    <property type="match status" value="1"/>
</dbReference>
<dbReference type="InterPro" id="IPR043128">
    <property type="entry name" value="Rev_trsase/Diguanyl_cyclase"/>
</dbReference>
<gene>
    <name evidence="3" type="ORF">fsci_07920</name>
</gene>
<reference evidence="3 4" key="1">
    <citation type="journal article" date="2024" name="Dis. Aquat. Organ.">
        <title>Francisella sciaenopsi sp. nov. isolated from diseased red drum Sciaenops ocellatus in Florida, USA.</title>
        <authorList>
            <person name="Kawahara M."/>
            <person name="Cody T.T."/>
            <person name="Yanong R.P.E."/>
            <person name="Henderson E."/>
            <person name="Yazdi Z."/>
            <person name="Soto E."/>
        </authorList>
    </citation>
    <scope>NUCLEOTIDE SEQUENCE [LARGE SCALE GENOMIC DNA]</scope>
    <source>
        <strain evidence="3 4">R22-20-7</strain>
    </source>
</reference>
<feature type="domain" description="Reverse transcriptase" evidence="2">
    <location>
        <begin position="1"/>
        <end position="274"/>
    </location>
</feature>
<dbReference type="CDD" id="cd01651">
    <property type="entry name" value="RT_G2_intron"/>
    <property type="match status" value="1"/>
</dbReference>
<organism evidence="3 4">
    <name type="scientific">Francisella sciaenopsi</name>
    <dbReference type="NCBI Taxonomy" id="3055034"/>
    <lineage>
        <taxon>Bacteria</taxon>
        <taxon>Pseudomonadati</taxon>
        <taxon>Pseudomonadota</taxon>
        <taxon>Gammaproteobacteria</taxon>
        <taxon>Thiotrichales</taxon>
        <taxon>Francisellaceae</taxon>
        <taxon>Francisella</taxon>
    </lineage>
</organism>
<dbReference type="Proteomes" id="UP001628164">
    <property type="component" value="Unassembled WGS sequence"/>
</dbReference>
<evidence type="ECO:0000313" key="3">
    <source>
        <dbReference type="EMBL" id="GMN89306.1"/>
    </source>
</evidence>
<dbReference type="RefSeq" id="WP_407877121.1">
    <property type="nucleotide sequence ID" value="NZ_BTHG01000002.1"/>
</dbReference>
<dbReference type="EMBL" id="BTHG01000002">
    <property type="protein sequence ID" value="GMN89306.1"/>
    <property type="molecule type" value="Genomic_DNA"/>
</dbReference>
<dbReference type="PANTHER" id="PTHR34047">
    <property type="entry name" value="NUCLEAR INTRON MATURASE 1, MITOCHONDRIAL-RELATED"/>
    <property type="match status" value="1"/>
</dbReference>
<proteinExistence type="inferred from homology"/>
<comment type="similarity">
    <text evidence="1">Belongs to the bacterial reverse transcriptase family.</text>
</comment>
<dbReference type="Gene3D" id="3.30.70.270">
    <property type="match status" value="1"/>
</dbReference>
<dbReference type="InterPro" id="IPR051083">
    <property type="entry name" value="GrpII_Intron_Splice-Mob/Def"/>
</dbReference>
<dbReference type="SUPFAM" id="SSF56672">
    <property type="entry name" value="DNA/RNA polymerases"/>
    <property type="match status" value="1"/>
</dbReference>
<dbReference type="Pfam" id="PF00078">
    <property type="entry name" value="RVT_1"/>
    <property type="match status" value="1"/>
</dbReference>
<protein>
    <recommendedName>
        <fullName evidence="2">Reverse transcriptase domain-containing protein</fullName>
    </recommendedName>
</protein>
<dbReference type="InterPro" id="IPR000477">
    <property type="entry name" value="RT_dom"/>
</dbReference>
<evidence type="ECO:0000313" key="4">
    <source>
        <dbReference type="Proteomes" id="UP001628164"/>
    </source>
</evidence>
<evidence type="ECO:0000259" key="2">
    <source>
        <dbReference type="PROSITE" id="PS50878"/>
    </source>
</evidence>
<dbReference type="PROSITE" id="PS50878">
    <property type="entry name" value="RT_POL"/>
    <property type="match status" value="1"/>
</dbReference>
<evidence type="ECO:0000256" key="1">
    <source>
        <dbReference type="ARBA" id="ARBA00034120"/>
    </source>
</evidence>
<dbReference type="InterPro" id="IPR043502">
    <property type="entry name" value="DNA/RNA_pol_sf"/>
</dbReference>
<keyword evidence="4" id="KW-1185">Reference proteome</keyword>